<sequence>MVELEGTFQAPQVPIPCNEQGHPQLHRSLGAPSPSPSSACLEQQVPQSPQLADPAPQVLPSTFSRACPVRPKLCSWHRASAAHCIYRNCLVPTLLISVQLNPTNCHHETEHVKALAIEKCCTAMDVIPKGSQTVLPLLAFS</sequence>
<organism evidence="2 3">
    <name type="scientific">Gallus gallus</name>
    <name type="common">Chicken</name>
    <dbReference type="NCBI Taxonomy" id="9031"/>
    <lineage>
        <taxon>Eukaryota</taxon>
        <taxon>Metazoa</taxon>
        <taxon>Chordata</taxon>
        <taxon>Craniata</taxon>
        <taxon>Vertebrata</taxon>
        <taxon>Euteleostomi</taxon>
        <taxon>Archelosauria</taxon>
        <taxon>Archosauria</taxon>
        <taxon>Dinosauria</taxon>
        <taxon>Saurischia</taxon>
        <taxon>Theropoda</taxon>
        <taxon>Coelurosauria</taxon>
        <taxon>Aves</taxon>
        <taxon>Neognathae</taxon>
        <taxon>Galloanserae</taxon>
        <taxon>Galliformes</taxon>
        <taxon>Phasianidae</taxon>
        <taxon>Phasianinae</taxon>
        <taxon>Gallus</taxon>
    </lineage>
</organism>
<reference evidence="2" key="1">
    <citation type="submission" date="2020-11" db="EMBL/GenBank/DDBJ databases">
        <title>Gallus gallus (Chicken) genome, bGalGal1, GRCg7b, maternal haplotype autosomes + Z &amp; W.</title>
        <authorList>
            <person name="Warren W."/>
            <person name="Formenti G."/>
            <person name="Fedrigo O."/>
            <person name="Haase B."/>
            <person name="Mountcastle J."/>
            <person name="Balacco J."/>
            <person name="Tracey A."/>
            <person name="Schneider V."/>
            <person name="Okimoto R."/>
            <person name="Cheng H."/>
            <person name="Hawken R."/>
            <person name="Howe K."/>
            <person name="Jarvis E.D."/>
        </authorList>
    </citation>
    <scope>NUCLEOTIDE SEQUENCE [LARGE SCALE GENOMIC DNA]</scope>
    <source>
        <strain evidence="2">Broiler</strain>
    </source>
</reference>
<reference evidence="2" key="3">
    <citation type="submission" date="2025-09" db="UniProtKB">
        <authorList>
            <consortium name="Ensembl"/>
        </authorList>
    </citation>
    <scope>IDENTIFICATION</scope>
    <source>
        <strain evidence="2">broiler</strain>
    </source>
</reference>
<dbReference type="Proteomes" id="UP000000539">
    <property type="component" value="Chromosome 13"/>
</dbReference>
<evidence type="ECO:0000313" key="3">
    <source>
        <dbReference type="Proteomes" id="UP000000539"/>
    </source>
</evidence>
<evidence type="ECO:0000256" key="1">
    <source>
        <dbReference type="SAM" id="MobiDB-lite"/>
    </source>
</evidence>
<evidence type="ECO:0000313" key="2">
    <source>
        <dbReference type="Ensembl" id="ENSGALP00010017805.1"/>
    </source>
</evidence>
<protein>
    <submittedName>
        <fullName evidence="2">Uncharacterized protein</fullName>
    </submittedName>
</protein>
<feature type="compositionally biased region" description="Polar residues" evidence="1">
    <location>
        <begin position="40"/>
        <end position="50"/>
    </location>
</feature>
<dbReference type="Ensembl" id="ENSGALT00010030704.1">
    <property type="protein sequence ID" value="ENSGALP00010017805.1"/>
    <property type="gene ID" value="ENSGALG00010012800.1"/>
</dbReference>
<reference evidence="2" key="2">
    <citation type="submission" date="2025-08" db="UniProtKB">
        <authorList>
            <consortium name="Ensembl"/>
        </authorList>
    </citation>
    <scope>IDENTIFICATION</scope>
    <source>
        <strain evidence="2">broiler</strain>
    </source>
</reference>
<accession>A0A8V0YH00</accession>
<keyword evidence="3" id="KW-1185">Reference proteome</keyword>
<dbReference type="AlphaFoldDB" id="A0A8V0YH00"/>
<feature type="region of interest" description="Disordered" evidence="1">
    <location>
        <begin position="13"/>
        <end position="55"/>
    </location>
</feature>
<name>A0A8V0YH00_CHICK</name>
<proteinExistence type="predicted"/>